<accession>A0A0P0GN75</accession>
<evidence type="ECO:0000313" key="2">
    <source>
        <dbReference type="Proteomes" id="UP000061809"/>
    </source>
</evidence>
<proteinExistence type="predicted"/>
<dbReference type="EMBL" id="CP012801">
    <property type="protein sequence ID" value="ALJ58655.1"/>
    <property type="molecule type" value="Genomic_DNA"/>
</dbReference>
<sequence length="309" mass="35406">MDYVDFDSLAQKLAPTLQVLENKRKELLRKGRSEGLIYAAIFLVVGVIALLILKLEGIFGPIVIVVISVIIFITCINNKSKIFSSFYKEEVVDEIIHAFCQNATYSPNNGVSEDLFRNSGLFTSPDRYHAEDLIEGCLDKTSFICSEVHAEERRARSTKNGVQYYWEDIFKGFLFIADFHKEFQGETTVLRDSFFKIKMGASRVKMENPDFEKVFDVFSTNQIEARYLITPSMMERMLKLDSNFKKGITISFRNSTILVAIPDSKNRFEADVWSSLSDMSILKSDFAVLQSLLEIVDELNLNTRIWSKE</sequence>
<organism evidence="1 2">
    <name type="scientific">Bacteroides cellulosilyticus</name>
    <dbReference type="NCBI Taxonomy" id="246787"/>
    <lineage>
        <taxon>Bacteria</taxon>
        <taxon>Pseudomonadati</taxon>
        <taxon>Bacteroidota</taxon>
        <taxon>Bacteroidia</taxon>
        <taxon>Bacteroidales</taxon>
        <taxon>Bacteroidaceae</taxon>
        <taxon>Bacteroides</taxon>
    </lineage>
</organism>
<dbReference type="RefSeq" id="WP_029428268.1">
    <property type="nucleotide sequence ID" value="NZ_CAXKYC010000002.1"/>
</dbReference>
<evidence type="ECO:0000313" key="1">
    <source>
        <dbReference type="EMBL" id="ALJ58655.1"/>
    </source>
</evidence>
<dbReference type="AlphaFoldDB" id="A0A0P0GN75"/>
<dbReference type="Proteomes" id="UP000061809">
    <property type="component" value="Chromosome"/>
</dbReference>
<dbReference type="KEGG" id="bcel:BcellWH2_01394"/>
<dbReference type="PATRIC" id="fig|246787.4.peg.1438"/>
<gene>
    <name evidence="1" type="ORF">BcellWH2_01394</name>
</gene>
<dbReference type="Pfam" id="PF11335">
    <property type="entry name" value="DUF3137"/>
    <property type="match status" value="1"/>
</dbReference>
<name>A0A0P0GN75_9BACE</name>
<protein>
    <submittedName>
        <fullName evidence="1">Uncharacterized protein</fullName>
    </submittedName>
</protein>
<dbReference type="InterPro" id="IPR021484">
    <property type="entry name" value="DUF3137"/>
</dbReference>
<reference evidence="1 2" key="1">
    <citation type="journal article" date="2015" name="Science">
        <title>Genetic determinants of in vivo fitness and diet responsiveness in multiple human gut Bacteroides.</title>
        <authorList>
            <person name="Wu M."/>
            <person name="McNulty N.P."/>
            <person name="Rodionov D.A."/>
            <person name="Khoroshkin M.S."/>
            <person name="Griffin N.W."/>
            <person name="Cheng J."/>
            <person name="Latreille P."/>
            <person name="Kerstetter R.A."/>
            <person name="Terrapon N."/>
            <person name="Henrissat B."/>
            <person name="Osterman A.L."/>
            <person name="Gordon J.I."/>
        </authorList>
    </citation>
    <scope>NUCLEOTIDE SEQUENCE [LARGE SCALE GENOMIC DNA]</scope>
    <source>
        <strain evidence="1 2">WH2</strain>
    </source>
</reference>